<evidence type="ECO:0000256" key="3">
    <source>
        <dbReference type="ARBA" id="ARBA00023002"/>
    </source>
</evidence>
<dbReference type="RefSeq" id="WP_197165603.1">
    <property type="nucleotide sequence ID" value="NZ_JADZGI010000002.1"/>
</dbReference>
<accession>A0A931HFB2</accession>
<dbReference type="Pfam" id="PF07063">
    <property type="entry name" value="HGLS"/>
    <property type="match status" value="1"/>
</dbReference>
<dbReference type="GO" id="GO:0051213">
    <property type="term" value="F:dioxygenase activity"/>
    <property type="evidence" value="ECO:0007669"/>
    <property type="project" value="UniProtKB-KW"/>
</dbReference>
<evidence type="ECO:0000256" key="1">
    <source>
        <dbReference type="ARBA" id="ARBA00001954"/>
    </source>
</evidence>
<keyword evidence="4" id="KW-0408">Iron</keyword>
<protein>
    <recommendedName>
        <fullName evidence="6">2-oxoadipate dioxygenase/decarboxylase</fullName>
        <ecNumber evidence="6">1.13.11.93</ecNumber>
    </recommendedName>
    <alternativeName>
        <fullName evidence="7">2-hydroxyglutarate synthase</fullName>
    </alternativeName>
</protein>
<evidence type="ECO:0000256" key="7">
    <source>
        <dbReference type="ARBA" id="ARBA00035045"/>
    </source>
</evidence>
<organism evidence="8 9">
    <name type="scientific">Novosphingobium aureum</name>
    <dbReference type="NCBI Taxonomy" id="2792964"/>
    <lineage>
        <taxon>Bacteria</taxon>
        <taxon>Pseudomonadati</taxon>
        <taxon>Pseudomonadota</taxon>
        <taxon>Alphaproteobacteria</taxon>
        <taxon>Sphingomonadales</taxon>
        <taxon>Sphingomonadaceae</taxon>
        <taxon>Novosphingobium</taxon>
    </lineage>
</organism>
<evidence type="ECO:0000256" key="6">
    <source>
        <dbReference type="ARBA" id="ARBA00035023"/>
    </source>
</evidence>
<dbReference type="EMBL" id="JADZGI010000002">
    <property type="protein sequence ID" value="MBH0114363.1"/>
    <property type="molecule type" value="Genomic_DNA"/>
</dbReference>
<evidence type="ECO:0000313" key="9">
    <source>
        <dbReference type="Proteomes" id="UP000617634"/>
    </source>
</evidence>
<dbReference type="Gene3D" id="3.10.180.50">
    <property type="match status" value="1"/>
</dbReference>
<comment type="similarity">
    <text evidence="5">Belongs to the 2-oxoadipate dioxygenase/decarboxylase family.</text>
</comment>
<name>A0A931HFB2_9SPHN</name>
<dbReference type="Proteomes" id="UP000617634">
    <property type="component" value="Unassembled WGS sequence"/>
</dbReference>
<keyword evidence="9" id="KW-1185">Reference proteome</keyword>
<sequence length="341" mass="36957">MQDAQMPTLERLVRAHLGDEAGKATLDTLDITPALTGVEGDKVPRAVFATALGVTLYHALLARVPSARDYVAERMAKGERIMLDHGALRTIRFAEGPTGALPAGQEAFARILVPLGYQPVKDYPLPRLKMTGYAYCHADFPQDVVQYFVSELHVEQFDEAFAKAAQATFSTSHEPLGELAHEVLLAYAARKEVTFEQALAVLPTIAGAFERQHAPVHETDYETLLAQSAEAAWIATEGNAFNHATDRVADVTALADDLRERGKPVKDKVEHSASGRVHQTALRADTVTRAMIAADGSEVTREVPGSFFEFITRDPLPGSDELDLGFDSGNATGIFGMTRAA</sequence>
<evidence type="ECO:0000256" key="4">
    <source>
        <dbReference type="ARBA" id="ARBA00023004"/>
    </source>
</evidence>
<comment type="cofactor">
    <cofactor evidence="1">
        <name>Fe(2+)</name>
        <dbReference type="ChEBI" id="CHEBI:29033"/>
    </cofactor>
</comment>
<dbReference type="EC" id="1.13.11.93" evidence="6"/>
<gene>
    <name evidence="8" type="ORF">I5E68_15565</name>
</gene>
<evidence type="ECO:0000256" key="5">
    <source>
        <dbReference type="ARBA" id="ARBA00035013"/>
    </source>
</evidence>
<evidence type="ECO:0000256" key="2">
    <source>
        <dbReference type="ARBA" id="ARBA00022964"/>
    </source>
</evidence>
<keyword evidence="2" id="KW-0223">Dioxygenase</keyword>
<proteinExistence type="inferred from homology"/>
<dbReference type="PANTHER" id="PTHR31136:SF5">
    <property type="entry name" value="2-OXOADIPATE DIOXYGENASE_DECARBOXYLASE, CHLOROPLASTIC"/>
    <property type="match status" value="1"/>
</dbReference>
<keyword evidence="3" id="KW-0560">Oxidoreductase</keyword>
<dbReference type="AlphaFoldDB" id="A0A931HFB2"/>
<evidence type="ECO:0000313" key="8">
    <source>
        <dbReference type="EMBL" id="MBH0114363.1"/>
    </source>
</evidence>
<reference evidence="8" key="1">
    <citation type="submission" date="2020-11" db="EMBL/GenBank/DDBJ databases">
        <title>Novosphingobium aureum sp. nov., a marine bacterium isolated from sediment of a salt flat.</title>
        <authorList>
            <person name="Yoo Y."/>
            <person name="Kim J.-J."/>
        </authorList>
    </citation>
    <scope>NUCLEOTIDE SEQUENCE</scope>
    <source>
        <strain evidence="8">YJ-S2-02</strain>
    </source>
</reference>
<dbReference type="SMART" id="SM01150">
    <property type="entry name" value="DUF1338"/>
    <property type="match status" value="1"/>
</dbReference>
<dbReference type="InterPro" id="IPR009770">
    <property type="entry name" value="HGLS"/>
</dbReference>
<dbReference type="PANTHER" id="PTHR31136">
    <property type="entry name" value="DUF1338 DOMAIN-CONTAINING PROTEIN"/>
    <property type="match status" value="1"/>
</dbReference>
<comment type="caution">
    <text evidence="8">The sequence shown here is derived from an EMBL/GenBank/DDBJ whole genome shotgun (WGS) entry which is preliminary data.</text>
</comment>